<dbReference type="InterPro" id="IPR027417">
    <property type="entry name" value="P-loop_NTPase"/>
</dbReference>
<dbReference type="RefSeq" id="WP_134117449.1">
    <property type="nucleotide sequence ID" value="NZ_SOEG01000020.1"/>
</dbReference>
<dbReference type="Gene3D" id="3.40.50.300">
    <property type="entry name" value="P-loop containing nucleotide triphosphate hydrolases"/>
    <property type="match status" value="1"/>
</dbReference>
<evidence type="ECO:0008006" key="3">
    <source>
        <dbReference type="Google" id="ProtNLM"/>
    </source>
</evidence>
<evidence type="ECO:0000313" key="2">
    <source>
        <dbReference type="Proteomes" id="UP000295832"/>
    </source>
</evidence>
<gene>
    <name evidence="1" type="ORF">C7959_1204</name>
</gene>
<evidence type="ECO:0000313" key="1">
    <source>
        <dbReference type="EMBL" id="TDX49110.1"/>
    </source>
</evidence>
<keyword evidence="2" id="KW-1185">Reference proteome</keyword>
<proteinExistence type="predicted"/>
<sequence>MSKAYTSKQLIKLRQLRWNKYKSVQKDLEFRLAYANEISQQTKQGMLILNEAIRDPSILIELFFMIVNKDRNDVPFFLNEVQKDFKERLMEQIGKYNKGLTNHIKFIVLKGRQQGFTSFITSFQLACTIIKSNFSGYTLAHLGDATKNIFQKKAKYPYDKLPESLQPTEKFNNRRELFFSKINSSWSVHTAGSGEFGRSDTINFFHASEVAFWDSIEDIMAGLGEAIAKGSIEIWETTANGYNEFKTYWDDAKEGNNNYIPVFYEWFRTPEYRLDFETKKDKDRFKQAIEEELSIDGVESKFFTKLKNLRDNHNLDLEQLYWYFNKKKDKKDKLSQEYPCTDKEAFLHSGRPYFNIEIIDNLIIKLKGLRKDYKTEKGGSVVVFEEPQPNIQYVAGCDVAEGVEGGDDSSASFYRMDTWEQVLKINGHFSPDRYGEILVEYGKRYNNTYLGIENNNHGWSTLNTVYHQNNYRNIHFTANFKDKRDKESKKMGWTTNEQSKYLMLDELDSAIRNDEITIYDIHTLEQLREVLYDEKGKVSVNGKDMVVANAIAWQLRKYVKSATATEQVLDLSSW</sequence>
<dbReference type="EMBL" id="SOEG01000020">
    <property type="protein sequence ID" value="TDX49110.1"/>
    <property type="molecule type" value="Genomic_DNA"/>
</dbReference>
<dbReference type="Gene3D" id="3.30.420.240">
    <property type="match status" value="1"/>
</dbReference>
<comment type="caution">
    <text evidence="1">The sequence shown here is derived from an EMBL/GenBank/DDBJ whole genome shotgun (WGS) entry which is preliminary data.</text>
</comment>
<dbReference type="Proteomes" id="UP000295832">
    <property type="component" value="Unassembled WGS sequence"/>
</dbReference>
<accession>A0A4R8H3J2</accession>
<name>A0A4R8H3J2_9FIRM</name>
<reference evidence="1 2" key="1">
    <citation type="submission" date="2019-03" db="EMBL/GenBank/DDBJ databases">
        <title>Subsurface microbial communities from deep shales in Ohio and West Virginia, USA.</title>
        <authorList>
            <person name="Wrighton K."/>
        </authorList>
    </citation>
    <scope>NUCLEOTIDE SEQUENCE [LARGE SCALE GENOMIC DNA]</scope>
    <source>
        <strain evidence="1 2">MSL 6dP</strain>
    </source>
</reference>
<protein>
    <recommendedName>
        <fullName evidence="3">Terminase family protein</fullName>
    </recommendedName>
</protein>
<dbReference type="AlphaFoldDB" id="A0A4R8H3J2"/>
<organism evidence="1 2">
    <name type="scientific">Orenia marismortui</name>
    <dbReference type="NCBI Taxonomy" id="46469"/>
    <lineage>
        <taxon>Bacteria</taxon>
        <taxon>Bacillati</taxon>
        <taxon>Bacillota</taxon>
        <taxon>Clostridia</taxon>
        <taxon>Halanaerobiales</taxon>
        <taxon>Halobacteroidaceae</taxon>
        <taxon>Orenia</taxon>
    </lineage>
</organism>